<keyword evidence="2" id="KW-0677">Repeat</keyword>
<keyword evidence="7" id="KW-1185">Reference proteome</keyword>
<evidence type="ECO:0000313" key="6">
    <source>
        <dbReference type="EMBL" id="CAA7024550.1"/>
    </source>
</evidence>
<dbReference type="Pfam" id="PF03107">
    <property type="entry name" value="C1_2"/>
    <property type="match status" value="5"/>
</dbReference>
<dbReference type="InterPro" id="IPR053192">
    <property type="entry name" value="Vacuole_Formation_Reg"/>
</dbReference>
<evidence type="ECO:0000256" key="3">
    <source>
        <dbReference type="ARBA" id="ARBA00022771"/>
    </source>
</evidence>
<organism evidence="6 7">
    <name type="scientific">Microthlaspi erraticum</name>
    <dbReference type="NCBI Taxonomy" id="1685480"/>
    <lineage>
        <taxon>Eukaryota</taxon>
        <taxon>Viridiplantae</taxon>
        <taxon>Streptophyta</taxon>
        <taxon>Embryophyta</taxon>
        <taxon>Tracheophyta</taxon>
        <taxon>Spermatophyta</taxon>
        <taxon>Magnoliopsida</taxon>
        <taxon>eudicotyledons</taxon>
        <taxon>Gunneridae</taxon>
        <taxon>Pentapetalae</taxon>
        <taxon>rosids</taxon>
        <taxon>malvids</taxon>
        <taxon>Brassicales</taxon>
        <taxon>Brassicaceae</taxon>
        <taxon>Coluteocarpeae</taxon>
        <taxon>Microthlaspi</taxon>
    </lineage>
</organism>
<dbReference type="InterPro" id="IPR004146">
    <property type="entry name" value="DC1"/>
</dbReference>
<dbReference type="Pfam" id="PF22926">
    <property type="entry name" value="C1-like_CT"/>
    <property type="match status" value="1"/>
</dbReference>
<accession>A0A6D2I8K8</accession>
<dbReference type="InterPro" id="IPR001965">
    <property type="entry name" value="Znf_PHD"/>
</dbReference>
<dbReference type="SUPFAM" id="SSF57889">
    <property type="entry name" value="Cysteine-rich domain"/>
    <property type="match status" value="4"/>
</dbReference>
<proteinExistence type="predicted"/>
<protein>
    <recommendedName>
        <fullName evidence="5">Zinc finger PHD-type domain-containing protein</fullName>
    </recommendedName>
</protein>
<gene>
    <name evidence="6" type="ORF">MERR_LOCUS11785</name>
</gene>
<keyword evidence="1" id="KW-0479">Metal-binding</keyword>
<evidence type="ECO:0000313" key="7">
    <source>
        <dbReference type="Proteomes" id="UP000467841"/>
    </source>
</evidence>
<dbReference type="AlphaFoldDB" id="A0A6D2I8K8"/>
<dbReference type="GO" id="GO:0008270">
    <property type="term" value="F:zinc ion binding"/>
    <property type="evidence" value="ECO:0007669"/>
    <property type="project" value="UniProtKB-KW"/>
</dbReference>
<reference evidence="6" key="1">
    <citation type="submission" date="2020-01" db="EMBL/GenBank/DDBJ databases">
        <authorList>
            <person name="Mishra B."/>
        </authorList>
    </citation>
    <scope>NUCLEOTIDE SEQUENCE [LARGE SCALE GENOMIC DNA]</scope>
</reference>
<feature type="domain" description="Zinc finger PHD-type" evidence="5">
    <location>
        <begin position="136"/>
        <end position="196"/>
    </location>
</feature>
<dbReference type="InterPro" id="IPR054483">
    <property type="entry name" value="DC1-like_CT"/>
</dbReference>
<evidence type="ECO:0000259" key="5">
    <source>
        <dbReference type="SMART" id="SM00249"/>
    </source>
</evidence>
<feature type="domain" description="Zinc finger PHD-type" evidence="5">
    <location>
        <begin position="403"/>
        <end position="468"/>
    </location>
</feature>
<dbReference type="InterPro" id="IPR046349">
    <property type="entry name" value="C1-like_sf"/>
</dbReference>
<evidence type="ECO:0000256" key="1">
    <source>
        <dbReference type="ARBA" id="ARBA00022723"/>
    </source>
</evidence>
<name>A0A6D2I8K8_9BRAS</name>
<dbReference type="SMART" id="SM00249">
    <property type="entry name" value="PHD"/>
    <property type="match status" value="3"/>
</dbReference>
<sequence length="560" mass="64772">MDLLKQQPTHKHRLSLVVGQSECKACSLHTEADHFYHCSTCNVSFHKECTEYSLIIPTHPYHPRHPLKIRTRKSEDVVEDCLWCKRNMGYIFYHCSVCNLNIHLFCASQAHLVFTLDPGEKHDHPLTIFPRRMDFTCNLCGFYGDWFPIYACIKCDFMVHKDCLDLPSIIRISCHEHRLSRRLSLPLEEWSCGICHTLVDSMYGAFSCSTKDCSYVVHTRCATLDVVWDKRELEGIPEAVDELKDVYPYEVIDGNIIKHFSHEHYLRLVPNEDSNGFIDRTRCCQACCFPIQCDNFYNCDHYKDCSFSLHEKCANLPRRRWSTLHPHPLSLKADDITFSYSTRRGFYFCSTCTRFSCGFRYVCEEDTCRFVADVRCASIPESLNHKSHPHPMFISLRNRGEMTCVTCGKASSIALYCLQCPFFMCFKCSTIPDKFLYMYDGDEYALTLCCGEEEEEDVKGQYWCFICEKKVDPKKWFYVGDHSGGTLHTTCVLGSSSYAKPGRAMINHGSDEKEFEIISNNEDSRPLCCMCDRHCPDSVAFKQEDNIYCSSDCLSIQNLD</sequence>
<evidence type="ECO:0000256" key="2">
    <source>
        <dbReference type="ARBA" id="ARBA00022737"/>
    </source>
</evidence>
<comment type="caution">
    <text evidence="6">The sequence shown here is derived from an EMBL/GenBank/DDBJ whole genome shotgun (WGS) entry which is preliminary data.</text>
</comment>
<evidence type="ECO:0000256" key="4">
    <source>
        <dbReference type="ARBA" id="ARBA00022833"/>
    </source>
</evidence>
<dbReference type="PANTHER" id="PTHR32410">
    <property type="entry name" value="CYSTEINE/HISTIDINE-RICH C1 DOMAIN FAMILY PROTEIN"/>
    <property type="match status" value="1"/>
</dbReference>
<dbReference type="EMBL" id="CACVBM020000888">
    <property type="protein sequence ID" value="CAA7024550.1"/>
    <property type="molecule type" value="Genomic_DNA"/>
</dbReference>
<feature type="domain" description="Zinc finger PHD-type" evidence="5">
    <location>
        <begin position="22"/>
        <end position="85"/>
    </location>
</feature>
<dbReference type="OrthoDB" id="1596030at2759"/>
<dbReference type="Proteomes" id="UP000467841">
    <property type="component" value="Unassembled WGS sequence"/>
</dbReference>
<dbReference type="PANTHER" id="PTHR32410:SF211">
    <property type="entry name" value="CYSTEINE_HISTIDINE-RICH C1 DOMAIN FAMILY PROTEIN"/>
    <property type="match status" value="1"/>
</dbReference>
<keyword evidence="3" id="KW-0863">Zinc-finger</keyword>
<keyword evidence="4" id="KW-0862">Zinc</keyword>